<accession>A0A7D4A440</accession>
<keyword evidence="2" id="KW-1185">Reference proteome</keyword>
<proteinExistence type="predicted"/>
<protein>
    <submittedName>
        <fullName evidence="1">Secreted protein</fullName>
    </submittedName>
</protein>
<dbReference type="Proteomes" id="UP000501240">
    <property type="component" value="Chromosome"/>
</dbReference>
<dbReference type="EMBL" id="CP053892">
    <property type="protein sequence ID" value="QKG24704.1"/>
    <property type="molecule type" value="Genomic_DNA"/>
</dbReference>
<organism evidence="1 2">
    <name type="scientific">Actinomadura verrucosospora</name>
    <dbReference type="NCBI Taxonomy" id="46165"/>
    <lineage>
        <taxon>Bacteria</taxon>
        <taxon>Bacillati</taxon>
        <taxon>Actinomycetota</taxon>
        <taxon>Actinomycetes</taxon>
        <taxon>Streptosporangiales</taxon>
        <taxon>Thermomonosporaceae</taxon>
        <taxon>Actinomadura</taxon>
    </lineage>
</organism>
<sequence>MAIAGAVAAAVVIGGAVVWGTSGSGDKGAPRNHFVALPAGCEAPSPNLLKQYMPAAEKATPDVGGVSGDQKYASCDWREPLRAEKGKSLTSRHLRVATRLFVGASGLADAKSDYQSAWRTSKQGTVTDSVGSVHNEAPVLTRGIGDEAFLHHSVTTTALGRSGTTRMVVRTQNAVVTIDFDGGTYPLDHDGIAVQRKGVPLDETVTRGAAQAIARDVTGALSACLTCVRR</sequence>
<evidence type="ECO:0000313" key="1">
    <source>
        <dbReference type="EMBL" id="QKG24704.1"/>
    </source>
</evidence>
<dbReference type="AlphaFoldDB" id="A0A7D4A440"/>
<gene>
    <name evidence="1" type="ORF">ACTIVE_6353</name>
</gene>
<name>A0A7D4A440_ACTVE</name>
<reference evidence="1 2" key="1">
    <citation type="submission" date="2020-05" db="EMBL/GenBank/DDBJ databases">
        <title>Actinomadura verrucosospora NRRL-B18236 (PFL_A860) Genome sequencing and assembly.</title>
        <authorList>
            <person name="Samborskyy M."/>
        </authorList>
    </citation>
    <scope>NUCLEOTIDE SEQUENCE [LARGE SCALE GENOMIC DNA]</scope>
    <source>
        <strain evidence="1 2">NRRL:B18236</strain>
    </source>
</reference>
<evidence type="ECO:0000313" key="2">
    <source>
        <dbReference type="Proteomes" id="UP000501240"/>
    </source>
</evidence>